<dbReference type="AlphaFoldDB" id="A0A0G0E9F0"/>
<dbReference type="STRING" id="1618480.US11_C0001G0076"/>
<reference evidence="1 2" key="1">
    <citation type="journal article" date="2015" name="Nature">
        <title>rRNA introns, odd ribosomes, and small enigmatic genomes across a large radiation of phyla.</title>
        <authorList>
            <person name="Brown C.T."/>
            <person name="Hug L.A."/>
            <person name="Thomas B.C."/>
            <person name="Sharon I."/>
            <person name="Castelle C.J."/>
            <person name="Singh A."/>
            <person name="Wilkins M.J."/>
            <person name="Williams K.H."/>
            <person name="Banfield J.F."/>
        </authorList>
    </citation>
    <scope>NUCLEOTIDE SEQUENCE [LARGE SCALE GENOMIC DNA]</scope>
</reference>
<name>A0A0G0E9F0_9BACT</name>
<protein>
    <submittedName>
        <fullName evidence="1">Uncharacterized protein</fullName>
    </submittedName>
</protein>
<dbReference type="Proteomes" id="UP000034344">
    <property type="component" value="Unassembled WGS sequence"/>
</dbReference>
<proteinExistence type="predicted"/>
<organism evidence="1 2">
    <name type="scientific">Candidatus Roizmanbacteria bacterium GW2011_GWA2_36_23</name>
    <dbReference type="NCBI Taxonomy" id="1618480"/>
    <lineage>
        <taxon>Bacteria</taxon>
        <taxon>Candidatus Roizmaniibacteriota</taxon>
    </lineage>
</organism>
<sequence>MLTNEQDHADNEPQTEFNILITRLKILAKQLGLDHTAVMALLYPNEQGSDIIKWAQTIMENKPGFIFAGSWATIDLKTGRPVNGKPWREIKLLGEDVIDIGETLVKALKGKNSAISETAVLATVVNQDKTDIVYQEPIHLEKPNGRHSVGPFWYFQLPNQLASQLISQCKNTPDILEKVMQHYGKQNPDIESCWTKWQSDKFPPPTSLKIIELNAGNINQASAIVQSCPEYRFPSNRLSL</sequence>
<comment type="caution">
    <text evidence="1">The sequence shown here is derived from an EMBL/GenBank/DDBJ whole genome shotgun (WGS) entry which is preliminary data.</text>
</comment>
<evidence type="ECO:0000313" key="1">
    <source>
        <dbReference type="EMBL" id="KKQ02117.1"/>
    </source>
</evidence>
<accession>A0A0G0E9F0</accession>
<dbReference type="EMBL" id="LBRS01000001">
    <property type="protein sequence ID" value="KKQ02117.1"/>
    <property type="molecule type" value="Genomic_DNA"/>
</dbReference>
<gene>
    <name evidence="1" type="ORF">US11_C0001G0076</name>
</gene>
<evidence type="ECO:0000313" key="2">
    <source>
        <dbReference type="Proteomes" id="UP000034344"/>
    </source>
</evidence>